<dbReference type="RefSeq" id="WP_188605554.1">
    <property type="nucleotide sequence ID" value="NZ_BMIC01000001.1"/>
</dbReference>
<dbReference type="AlphaFoldDB" id="A0A8J2TU42"/>
<organism evidence="1 2">
    <name type="scientific">Aquaticitalea lipolytica</name>
    <dbReference type="NCBI Taxonomy" id="1247562"/>
    <lineage>
        <taxon>Bacteria</taxon>
        <taxon>Pseudomonadati</taxon>
        <taxon>Bacteroidota</taxon>
        <taxon>Flavobacteriia</taxon>
        <taxon>Flavobacteriales</taxon>
        <taxon>Flavobacteriaceae</taxon>
        <taxon>Aquaticitalea</taxon>
    </lineage>
</organism>
<name>A0A8J2TU42_9FLAO</name>
<dbReference type="SUPFAM" id="SSF55729">
    <property type="entry name" value="Acyl-CoA N-acyltransferases (Nat)"/>
    <property type="match status" value="1"/>
</dbReference>
<sequence length="385" mass="46032">MIHFNIYKYSNELPLGWDDFVRHDIFLQSSYFKALETVSPNNISWFYLGIFNDERLVGVAIIQRVELYLEDIFRNYKDSCFKQKFKHFISKFLKGNMLVVGNLMHTGQHGIYFDTNKITQKDFLETVYKAIYELKNTIKKEHKKRIRIIMLKDYFKEDTIHLEKPFFHTLTLHKVTVQPNMIMNVEPNWNDFEAYLLDLNKKYKQRYKVARKKAGNIIKKELTLEDVQKHSKQLYHLYKNVSDNAKINTFILPEGHFYALKNNLKENFKVIGYYLDNTLIGFYTLILNGTALETYFLGYDEAHQYPNQMYLNMLYDMADFAIKNKFNSIVYARTAMEIKSSVGAKPQKMFVYLKHTNLYMNIVLKRIFKLMNPTQEWEERHPFKG</sequence>
<dbReference type="InterPro" id="IPR016181">
    <property type="entry name" value="Acyl_CoA_acyltransferase"/>
</dbReference>
<dbReference type="EMBL" id="BMIC01000001">
    <property type="protein sequence ID" value="GFZ83882.1"/>
    <property type="molecule type" value="Genomic_DNA"/>
</dbReference>
<comment type="caution">
    <text evidence="1">The sequence shown here is derived from an EMBL/GenBank/DDBJ whole genome shotgun (WGS) entry which is preliminary data.</text>
</comment>
<accession>A0A8J2TU42</accession>
<reference evidence="1 2" key="1">
    <citation type="journal article" date="2014" name="Int. J. Syst. Evol. Microbiol.">
        <title>Complete genome sequence of Corynebacterium casei LMG S-19264T (=DSM 44701T), isolated from a smear-ripened cheese.</title>
        <authorList>
            <consortium name="US DOE Joint Genome Institute (JGI-PGF)"/>
            <person name="Walter F."/>
            <person name="Albersmeier A."/>
            <person name="Kalinowski J."/>
            <person name="Ruckert C."/>
        </authorList>
    </citation>
    <scope>NUCLEOTIDE SEQUENCE [LARGE SCALE GENOMIC DNA]</scope>
    <source>
        <strain evidence="1 2">CGMCC 1.15295</strain>
    </source>
</reference>
<evidence type="ECO:0000313" key="2">
    <source>
        <dbReference type="Proteomes" id="UP000598120"/>
    </source>
</evidence>
<dbReference type="Proteomes" id="UP000598120">
    <property type="component" value="Unassembled WGS sequence"/>
</dbReference>
<keyword evidence="2" id="KW-1185">Reference proteome</keyword>
<protein>
    <recommendedName>
        <fullName evidence="3">GNAT family N-acetyltransferase</fullName>
    </recommendedName>
</protein>
<gene>
    <name evidence="1" type="ORF">GCM10011531_13590</name>
</gene>
<proteinExistence type="predicted"/>
<evidence type="ECO:0000313" key="1">
    <source>
        <dbReference type="EMBL" id="GFZ83882.1"/>
    </source>
</evidence>
<dbReference type="Gene3D" id="3.40.630.30">
    <property type="match status" value="1"/>
</dbReference>
<evidence type="ECO:0008006" key="3">
    <source>
        <dbReference type="Google" id="ProtNLM"/>
    </source>
</evidence>